<gene>
    <name evidence="2" type="ORF">ABIV_2307</name>
    <name evidence="3" type="ORF">CRV05_06965</name>
</gene>
<evidence type="ECO:0000313" key="3">
    <source>
        <dbReference type="EMBL" id="RXK10113.1"/>
    </source>
</evidence>
<dbReference type="Proteomes" id="UP000289193">
    <property type="component" value="Unassembled WGS sequence"/>
</dbReference>
<evidence type="ECO:0000313" key="4">
    <source>
        <dbReference type="Proteomes" id="UP000253850"/>
    </source>
</evidence>
<sequence length="80" mass="9150">MKKLLLILAFSLTAFASENTFVNMKNCESIVLSKLTTLISCHQMDYLVEYRNIDDEEKDRIKKVTVVTPKSQVIIKNVGK</sequence>
<feature type="chain" id="PRO_5044718453" description="DUF2845 domain-containing protein" evidence="1">
    <location>
        <begin position="17"/>
        <end position="80"/>
    </location>
</feature>
<evidence type="ECO:0008006" key="6">
    <source>
        <dbReference type="Google" id="ProtNLM"/>
    </source>
</evidence>
<dbReference type="EMBL" id="PDKM01000003">
    <property type="protein sequence ID" value="RXK10113.1"/>
    <property type="molecule type" value="Genomic_DNA"/>
</dbReference>
<reference evidence="3 5" key="1">
    <citation type="submission" date="2017-10" db="EMBL/GenBank/DDBJ databases">
        <title>Genomics of the genus Arcobacter.</title>
        <authorList>
            <person name="Perez-Cataluna A."/>
            <person name="Figueras M.J."/>
        </authorList>
    </citation>
    <scope>NUCLEOTIDE SEQUENCE [LARGE SCALE GENOMIC DNA]</scope>
    <source>
        <strain evidence="3 5">CECT 7835</strain>
    </source>
</reference>
<evidence type="ECO:0000256" key="1">
    <source>
        <dbReference type="SAM" id="SignalP"/>
    </source>
</evidence>
<accession>A0AAX2A7N6</accession>
<dbReference type="RefSeq" id="WP_114840069.1">
    <property type="nucleotide sequence ID" value="NZ_CP031217.1"/>
</dbReference>
<dbReference type="Proteomes" id="UP000253850">
    <property type="component" value="Chromosome"/>
</dbReference>
<evidence type="ECO:0000313" key="2">
    <source>
        <dbReference type="EMBL" id="AXH13281.1"/>
    </source>
</evidence>
<name>A0AAX2A7N6_9BACT</name>
<evidence type="ECO:0000313" key="5">
    <source>
        <dbReference type="Proteomes" id="UP000289193"/>
    </source>
</evidence>
<dbReference type="KEGG" id="hbv:ABIV_2307"/>
<reference evidence="2 4" key="2">
    <citation type="submission" date="2018-07" db="EMBL/GenBank/DDBJ databases">
        <title>Complete genome of the Arcobacter bivalviorum type strain LMG 26154.</title>
        <authorList>
            <person name="Miller W.G."/>
            <person name="Yee E."/>
            <person name="Bono J.L."/>
        </authorList>
    </citation>
    <scope>NUCLEOTIDE SEQUENCE [LARGE SCALE GENOMIC DNA]</scope>
    <source>
        <strain evidence="2 4">LMG 26154</strain>
    </source>
</reference>
<dbReference type="AlphaFoldDB" id="A0AAX2A7N6"/>
<keyword evidence="5" id="KW-1185">Reference proteome</keyword>
<protein>
    <recommendedName>
        <fullName evidence="6">DUF2845 domain-containing protein</fullName>
    </recommendedName>
</protein>
<dbReference type="EMBL" id="CP031217">
    <property type="protein sequence ID" value="AXH13281.1"/>
    <property type="molecule type" value="Genomic_DNA"/>
</dbReference>
<keyword evidence="1" id="KW-0732">Signal</keyword>
<feature type="signal peptide" evidence="1">
    <location>
        <begin position="1"/>
        <end position="16"/>
    </location>
</feature>
<organism evidence="3 5">
    <name type="scientific">Halarcobacter bivalviorum</name>
    <dbReference type="NCBI Taxonomy" id="663364"/>
    <lineage>
        <taxon>Bacteria</taxon>
        <taxon>Pseudomonadati</taxon>
        <taxon>Campylobacterota</taxon>
        <taxon>Epsilonproteobacteria</taxon>
        <taxon>Campylobacterales</taxon>
        <taxon>Arcobacteraceae</taxon>
        <taxon>Halarcobacter</taxon>
    </lineage>
</organism>
<proteinExistence type="predicted"/>